<evidence type="ECO:0000256" key="2">
    <source>
        <dbReference type="SAM" id="SignalP"/>
    </source>
</evidence>
<dbReference type="PANTHER" id="PTHR43662">
    <property type="match status" value="1"/>
</dbReference>
<sequence length="504" mass="53124">MRTALRFLLASILVATGLIVVQTPASAAMEPSFVVTCYPTGIAKNDPIVFPGQAGMSHMHSFFGAKGVNENTTASSLSAATSSQCGSYYDGIDLSAYWIPTLYKDGQQVYRDDGSIQLRAYYKRAGGPDGEPVDQAWPRGLKIIAGDMHATSAQSEVLYFCANTVDTGSQGKASSQFPSCDSDETLVAKLQFPDCWDGKYLDSADHKSHMAYSSGSGNTCPSDHPVKIAQLTFEAWFYGVNGSGSSFSWASGGPYSFHGDVMSMWQPRPAANLVKQCINVAFDCNIFNYTDIPVGPVTQAQIDAQYTGVEPPVTSPTPMPSMTMSPTASATASTSMTMSPTASATPSTSMTMSPTASATPSPSMTMSPTATPTPSVSPTPTRTSPTASPTATATPTTTPTLGTLTGSTPQLKALGNSILRIGVDVGNWQPAPVSFTYQWLRNGSPIAGETASTYDLSWADQGNYISVRVTGSKAGYASLTRTSRSIGPIWFPSWAQPSNGLKAV</sequence>
<dbReference type="Pfam" id="PF09362">
    <property type="entry name" value="DUF1996"/>
    <property type="match status" value="1"/>
</dbReference>
<feature type="compositionally biased region" description="Low complexity" evidence="1">
    <location>
        <begin position="320"/>
        <end position="408"/>
    </location>
</feature>
<dbReference type="EMBL" id="LT985188">
    <property type="protein sequence ID" value="SPD85098.1"/>
    <property type="molecule type" value="Genomic_DNA"/>
</dbReference>
<evidence type="ECO:0000259" key="3">
    <source>
        <dbReference type="Pfam" id="PF09362"/>
    </source>
</evidence>
<dbReference type="OrthoDB" id="614750at2"/>
<dbReference type="InterPro" id="IPR018535">
    <property type="entry name" value="DUF1996"/>
</dbReference>
<accession>A0A2N9JC76</accession>
<evidence type="ECO:0000313" key="5">
    <source>
        <dbReference type="Proteomes" id="UP000238164"/>
    </source>
</evidence>
<feature type="signal peptide" evidence="2">
    <location>
        <begin position="1"/>
        <end position="27"/>
    </location>
</feature>
<dbReference type="Proteomes" id="UP000238164">
    <property type="component" value="Chromosome 1"/>
</dbReference>
<keyword evidence="2" id="KW-0732">Signal</keyword>
<reference evidence="4 5" key="1">
    <citation type="submission" date="2018-02" db="EMBL/GenBank/DDBJ databases">
        <authorList>
            <person name="Cohen D.B."/>
            <person name="Kent A.D."/>
        </authorList>
    </citation>
    <scope>NUCLEOTIDE SEQUENCE [LARGE SCALE GENOMIC DNA]</scope>
    <source>
        <strain evidence="4">1</strain>
    </source>
</reference>
<keyword evidence="5" id="KW-1185">Reference proteome</keyword>
<dbReference type="AlphaFoldDB" id="A0A2N9JC76"/>
<organism evidence="4 5">
    <name type="scientific">Micropruina glycogenica</name>
    <dbReference type="NCBI Taxonomy" id="75385"/>
    <lineage>
        <taxon>Bacteria</taxon>
        <taxon>Bacillati</taxon>
        <taxon>Actinomycetota</taxon>
        <taxon>Actinomycetes</taxon>
        <taxon>Propionibacteriales</taxon>
        <taxon>Nocardioidaceae</taxon>
        <taxon>Micropruina</taxon>
    </lineage>
</organism>
<proteinExistence type="predicted"/>
<evidence type="ECO:0000256" key="1">
    <source>
        <dbReference type="SAM" id="MobiDB-lite"/>
    </source>
</evidence>
<protein>
    <recommendedName>
        <fullName evidence="3">DUF1996 domain-containing protein</fullName>
    </recommendedName>
</protein>
<dbReference type="Gene3D" id="2.60.40.2700">
    <property type="match status" value="1"/>
</dbReference>
<gene>
    <name evidence="4" type="ORF">MPLG2_0062</name>
</gene>
<dbReference type="RefSeq" id="WP_105184412.1">
    <property type="nucleotide sequence ID" value="NZ_BAAAGO010000016.1"/>
</dbReference>
<dbReference type="PANTHER" id="PTHR43662:SF3">
    <property type="entry name" value="DOMAIN PROTEIN, PUTATIVE (AFU_ORTHOLOGUE AFUA_6G11970)-RELATED"/>
    <property type="match status" value="1"/>
</dbReference>
<feature type="region of interest" description="Disordered" evidence="1">
    <location>
        <begin position="309"/>
        <end position="408"/>
    </location>
</feature>
<feature type="domain" description="DUF1996" evidence="3">
    <location>
        <begin position="46"/>
        <end position="265"/>
    </location>
</feature>
<name>A0A2N9JC76_9ACTN</name>
<evidence type="ECO:0000313" key="4">
    <source>
        <dbReference type="EMBL" id="SPD85098.1"/>
    </source>
</evidence>
<feature type="chain" id="PRO_5014925665" description="DUF1996 domain-containing protein" evidence="2">
    <location>
        <begin position="28"/>
        <end position="504"/>
    </location>
</feature>
<dbReference type="KEGG" id="mgg:MPLG2_0062"/>